<sequence>MQHLSAMQEILATAWWALLGFSFLAYLVLDGADLGAGVISLFIKDPQEKGAIMASMAGTWDANETWLVVAGGVMFGTFPFVYGSAFHFLMVPLALALWGIISRAISLEFYHHAESSKRFWGFMFGFGSLVTPYFAGMAMGAVLLGFPMTSLHPGNAHANLGPFTLPTYSGSPLAFISPFSVWTGFGALIAVALAGGLFIRARFEKHCPVRETALTWANTSFYLALAAVVITVVWSIFLFPWAVHKWLGAYWWAWLLVLLATVFAAIKSRMATAKGHDLAAILWLNLVVTLMWGGMMATMFPWIVPNTWTIFSGASPNVSIITFTMAMIGFFPIMIMYNAYQWWVFRGRVTKLVAYGH</sequence>
<feature type="transmembrane region" description="Helical" evidence="7">
    <location>
        <begin position="278"/>
        <end position="300"/>
    </location>
</feature>
<name>A0A1P8UFC4_9GAMM</name>
<keyword evidence="3" id="KW-1003">Cell membrane</keyword>
<dbReference type="OrthoDB" id="9776710at2"/>
<dbReference type="PANTHER" id="PTHR43141:SF4">
    <property type="entry name" value="CYTOCHROME BD2 SUBUNIT II"/>
    <property type="match status" value="1"/>
</dbReference>
<dbReference type="GO" id="GO:0009055">
    <property type="term" value="F:electron transfer activity"/>
    <property type="evidence" value="ECO:0007669"/>
    <property type="project" value="TreeGrafter"/>
</dbReference>
<dbReference type="GO" id="GO:0070069">
    <property type="term" value="C:cytochrome complex"/>
    <property type="evidence" value="ECO:0007669"/>
    <property type="project" value="TreeGrafter"/>
</dbReference>
<feature type="transmembrane region" description="Helical" evidence="7">
    <location>
        <begin position="320"/>
        <end position="340"/>
    </location>
</feature>
<dbReference type="AlphaFoldDB" id="A0A1P8UFC4"/>
<dbReference type="EMBL" id="CP019434">
    <property type="protein sequence ID" value="APZ42491.1"/>
    <property type="molecule type" value="Genomic_DNA"/>
</dbReference>
<organism evidence="8 9">
    <name type="scientific">Acidihalobacter ferrooxydans</name>
    <dbReference type="NCBI Taxonomy" id="1765967"/>
    <lineage>
        <taxon>Bacteria</taxon>
        <taxon>Pseudomonadati</taxon>
        <taxon>Pseudomonadota</taxon>
        <taxon>Gammaproteobacteria</taxon>
        <taxon>Chromatiales</taxon>
        <taxon>Ectothiorhodospiraceae</taxon>
        <taxon>Acidihalobacter</taxon>
    </lineage>
</organism>
<gene>
    <name evidence="8" type="ORF">BW247_04800</name>
</gene>
<evidence type="ECO:0000256" key="6">
    <source>
        <dbReference type="ARBA" id="ARBA00023136"/>
    </source>
</evidence>
<proteinExistence type="inferred from homology"/>
<dbReference type="Proteomes" id="UP000243807">
    <property type="component" value="Chromosome"/>
</dbReference>
<keyword evidence="6 7" id="KW-0472">Membrane</keyword>
<evidence type="ECO:0000256" key="7">
    <source>
        <dbReference type="SAM" id="Phobius"/>
    </source>
</evidence>
<dbReference type="GO" id="GO:0005886">
    <property type="term" value="C:plasma membrane"/>
    <property type="evidence" value="ECO:0007669"/>
    <property type="project" value="UniProtKB-SubCell"/>
</dbReference>
<evidence type="ECO:0000313" key="8">
    <source>
        <dbReference type="EMBL" id="APZ42491.1"/>
    </source>
</evidence>
<dbReference type="STRING" id="1765967.BW247_04800"/>
<evidence type="ECO:0000256" key="1">
    <source>
        <dbReference type="ARBA" id="ARBA00004651"/>
    </source>
</evidence>
<reference evidence="8 9" key="1">
    <citation type="submission" date="2017-01" db="EMBL/GenBank/DDBJ databases">
        <title>Draft sequence of Acidihalobacter ferrooxidans strain DSM 14175 (strain V8).</title>
        <authorList>
            <person name="Khaleque H.N."/>
            <person name="Ramsay J.P."/>
            <person name="Murphy R.J.T."/>
            <person name="Kaksonen A.H."/>
            <person name="Boxall N.J."/>
            <person name="Watkin E.L.J."/>
        </authorList>
    </citation>
    <scope>NUCLEOTIDE SEQUENCE [LARGE SCALE GENOMIC DNA]</scope>
    <source>
        <strain evidence="8 9">V8</strain>
    </source>
</reference>
<dbReference type="RefSeq" id="WP_076836128.1">
    <property type="nucleotide sequence ID" value="NZ_CP019434.1"/>
</dbReference>
<accession>A0A1P8UFC4</accession>
<dbReference type="GO" id="GO:0016682">
    <property type="term" value="F:oxidoreductase activity, acting on diphenols and related substances as donors, oxygen as acceptor"/>
    <property type="evidence" value="ECO:0007669"/>
    <property type="project" value="TreeGrafter"/>
</dbReference>
<evidence type="ECO:0000256" key="3">
    <source>
        <dbReference type="ARBA" id="ARBA00022475"/>
    </source>
</evidence>
<feature type="transmembrane region" description="Helical" evidence="7">
    <location>
        <begin position="179"/>
        <end position="199"/>
    </location>
</feature>
<dbReference type="InterPro" id="IPR003317">
    <property type="entry name" value="Cyt-d_oxidase_su2"/>
</dbReference>
<keyword evidence="5 7" id="KW-1133">Transmembrane helix</keyword>
<evidence type="ECO:0000313" key="9">
    <source>
        <dbReference type="Proteomes" id="UP000243807"/>
    </source>
</evidence>
<feature type="transmembrane region" description="Helical" evidence="7">
    <location>
        <begin position="88"/>
        <end position="107"/>
    </location>
</feature>
<keyword evidence="4 7" id="KW-0812">Transmembrane</keyword>
<protein>
    <submittedName>
        <fullName evidence="8">Cytochrome D ubiquinol oxidase subunit II</fullName>
    </submittedName>
</protein>
<dbReference type="KEGG" id="afy:BW247_04800"/>
<comment type="similarity">
    <text evidence="2">Belongs to the cytochrome ubiquinol oxidase subunit 2 family.</text>
</comment>
<evidence type="ECO:0000256" key="5">
    <source>
        <dbReference type="ARBA" id="ARBA00022989"/>
    </source>
</evidence>
<dbReference type="GO" id="GO:0019646">
    <property type="term" value="P:aerobic electron transport chain"/>
    <property type="evidence" value="ECO:0007669"/>
    <property type="project" value="TreeGrafter"/>
</dbReference>
<evidence type="ECO:0000256" key="2">
    <source>
        <dbReference type="ARBA" id="ARBA00007543"/>
    </source>
</evidence>
<feature type="transmembrane region" description="Helical" evidence="7">
    <location>
        <begin position="220"/>
        <end position="243"/>
    </location>
</feature>
<dbReference type="PANTHER" id="PTHR43141">
    <property type="entry name" value="CYTOCHROME BD2 SUBUNIT II"/>
    <property type="match status" value="1"/>
</dbReference>
<dbReference type="Pfam" id="PF02322">
    <property type="entry name" value="Cyt_bd_oxida_II"/>
    <property type="match status" value="1"/>
</dbReference>
<comment type="subcellular location">
    <subcellularLocation>
        <location evidence="1">Cell membrane</location>
        <topology evidence="1">Multi-pass membrane protein</topology>
    </subcellularLocation>
</comment>
<feature type="transmembrane region" description="Helical" evidence="7">
    <location>
        <begin position="249"/>
        <end position="266"/>
    </location>
</feature>
<feature type="transmembrane region" description="Helical" evidence="7">
    <location>
        <begin position="15"/>
        <end position="43"/>
    </location>
</feature>
<feature type="transmembrane region" description="Helical" evidence="7">
    <location>
        <begin position="119"/>
        <end position="146"/>
    </location>
</feature>
<evidence type="ECO:0000256" key="4">
    <source>
        <dbReference type="ARBA" id="ARBA00022692"/>
    </source>
</evidence>
<keyword evidence="9" id="KW-1185">Reference proteome</keyword>